<comment type="caution">
    <text evidence="3">The sequence shown here is derived from an EMBL/GenBank/DDBJ whole genome shotgun (WGS) entry which is preliminary data.</text>
</comment>
<proteinExistence type="predicted"/>
<evidence type="ECO:0000256" key="1">
    <source>
        <dbReference type="SAM" id="MobiDB-lite"/>
    </source>
</evidence>
<dbReference type="EMBL" id="JAAXLS010000005">
    <property type="protein sequence ID" value="NKQ53260.1"/>
    <property type="molecule type" value="Genomic_DNA"/>
</dbReference>
<accession>A0ABX1J4I6</accession>
<evidence type="ECO:0000313" key="4">
    <source>
        <dbReference type="Proteomes" id="UP000715441"/>
    </source>
</evidence>
<sequence length="242" mass="24319">MAGRIGLGVLLGIAGAFVVTALSWLASSTAASAEEDPAPPLVNLSGTGETLDLVHDTVRGTVDTVTAKVLPPPVQPKEAGPAVDKVVDETLGQVDRTVSALSTKPAKHRSAPATAERTVVPAGVPAPPPDRHVIQPPVKRPPVPIHVAAAPAPSAPPAAEHHAPAPGSGVPHGPVVPGPGPGLPAAPAPSGGAGSTFHAPDTPVFDSGVSRFWAGQPTYRMPRRAVPVVFRTVNAQPGVTPD</sequence>
<name>A0ABX1J4I6_9PSEU</name>
<evidence type="ECO:0000256" key="2">
    <source>
        <dbReference type="SAM" id="SignalP"/>
    </source>
</evidence>
<dbReference type="RefSeq" id="WP_168514037.1">
    <property type="nucleotide sequence ID" value="NZ_JAAXLS010000005.1"/>
</dbReference>
<feature type="chain" id="PRO_5045735788" evidence="2">
    <location>
        <begin position="34"/>
        <end position="242"/>
    </location>
</feature>
<feature type="signal peptide" evidence="2">
    <location>
        <begin position="1"/>
        <end position="33"/>
    </location>
</feature>
<dbReference type="Proteomes" id="UP000715441">
    <property type="component" value="Unassembled WGS sequence"/>
</dbReference>
<reference evidence="3 4" key="1">
    <citation type="submission" date="2020-04" db="EMBL/GenBank/DDBJ databases">
        <title>Novel species.</title>
        <authorList>
            <person name="Teo W.F.A."/>
            <person name="Lipun K."/>
            <person name="Srisuk N."/>
            <person name="Duangmal K."/>
        </authorList>
    </citation>
    <scope>NUCLEOTIDE SEQUENCE [LARGE SCALE GENOMIC DNA]</scope>
    <source>
        <strain evidence="3 4">K13G38</strain>
    </source>
</reference>
<feature type="compositionally biased region" description="Pro residues" evidence="1">
    <location>
        <begin position="174"/>
        <end position="187"/>
    </location>
</feature>
<protein>
    <submittedName>
        <fullName evidence="3">Uncharacterized protein</fullName>
    </submittedName>
</protein>
<evidence type="ECO:0000313" key="3">
    <source>
        <dbReference type="EMBL" id="NKQ53260.1"/>
    </source>
</evidence>
<keyword evidence="2" id="KW-0732">Signal</keyword>
<keyword evidence="4" id="KW-1185">Reference proteome</keyword>
<feature type="compositionally biased region" description="Low complexity" evidence="1">
    <location>
        <begin position="164"/>
        <end position="173"/>
    </location>
</feature>
<gene>
    <name evidence="3" type="ORF">HFP15_10235</name>
</gene>
<organism evidence="3 4">
    <name type="scientific">Amycolatopsis acididurans</name>
    <dbReference type="NCBI Taxonomy" id="2724524"/>
    <lineage>
        <taxon>Bacteria</taxon>
        <taxon>Bacillati</taxon>
        <taxon>Actinomycetota</taxon>
        <taxon>Actinomycetes</taxon>
        <taxon>Pseudonocardiales</taxon>
        <taxon>Pseudonocardiaceae</taxon>
        <taxon>Amycolatopsis</taxon>
    </lineage>
</organism>
<feature type="region of interest" description="Disordered" evidence="1">
    <location>
        <begin position="148"/>
        <end position="202"/>
    </location>
</feature>
<feature type="region of interest" description="Disordered" evidence="1">
    <location>
        <begin position="101"/>
        <end position="127"/>
    </location>
</feature>